<dbReference type="Proteomes" id="UP000619260">
    <property type="component" value="Unassembled WGS sequence"/>
</dbReference>
<dbReference type="InterPro" id="IPR005490">
    <property type="entry name" value="LD_TPept_cat_dom"/>
</dbReference>
<keyword evidence="1" id="KW-0961">Cell wall biogenesis/degradation</keyword>
<feature type="active site" description="Proton donor/acceptor" evidence="1">
    <location>
        <position position="202"/>
    </location>
</feature>
<keyword evidence="1" id="KW-0133">Cell shape</keyword>
<sequence length="246" mass="25738">MAARAGFTPASVGFVGPFGRVLVTLVALAAGSVPRVAAAAGEDNLASRLRTLPPATSQVIIVHAAAFGVADAVLETFQRSDNSWRATGGAIPAKLGVNGFRDRKVEGDGATPTGVYPIGGTMYGIAPDPGVRHRYHRLVEGDWWNENPASPGYNQFVHGPDPGGASEALWTISPQYTHFAVIDYNTPVTVADPPRGSGIFLHESVGRGTAGCVAVARGDLVRVLTWLDPAASPRIVMAPTSQLGRY</sequence>
<dbReference type="GO" id="GO:0071555">
    <property type="term" value="P:cell wall organization"/>
    <property type="evidence" value="ECO:0007669"/>
    <property type="project" value="UniProtKB-UniRule"/>
</dbReference>
<organism evidence="3 4">
    <name type="scientific">Virgisporangium aliadipatigenens</name>
    <dbReference type="NCBI Taxonomy" id="741659"/>
    <lineage>
        <taxon>Bacteria</taxon>
        <taxon>Bacillati</taxon>
        <taxon>Actinomycetota</taxon>
        <taxon>Actinomycetes</taxon>
        <taxon>Micromonosporales</taxon>
        <taxon>Micromonosporaceae</taxon>
        <taxon>Virgisporangium</taxon>
    </lineage>
</organism>
<dbReference type="GO" id="GO:0016740">
    <property type="term" value="F:transferase activity"/>
    <property type="evidence" value="ECO:0007669"/>
    <property type="project" value="InterPro"/>
</dbReference>
<dbReference type="EMBL" id="BOPF01000036">
    <property type="protein sequence ID" value="GIJ50417.1"/>
    <property type="molecule type" value="Genomic_DNA"/>
</dbReference>
<dbReference type="PANTHER" id="PTHR38589">
    <property type="entry name" value="BLR0621 PROTEIN"/>
    <property type="match status" value="1"/>
</dbReference>
<dbReference type="GO" id="GO:0009252">
    <property type="term" value="P:peptidoglycan biosynthetic process"/>
    <property type="evidence" value="ECO:0007669"/>
    <property type="project" value="UniProtKB-KW"/>
</dbReference>
<reference evidence="3" key="1">
    <citation type="submission" date="2021-01" db="EMBL/GenBank/DDBJ databases">
        <title>Whole genome shotgun sequence of Virgisporangium aliadipatigenens NBRC 105644.</title>
        <authorList>
            <person name="Komaki H."/>
            <person name="Tamura T."/>
        </authorList>
    </citation>
    <scope>NUCLEOTIDE SEQUENCE</scope>
    <source>
        <strain evidence="3">NBRC 105644</strain>
    </source>
</reference>
<feature type="active site" description="Nucleophile" evidence="1">
    <location>
        <position position="212"/>
    </location>
</feature>
<name>A0A8J3YTM5_9ACTN</name>
<protein>
    <recommendedName>
        <fullName evidence="2">L,D-TPase catalytic domain-containing protein</fullName>
    </recommendedName>
</protein>
<evidence type="ECO:0000259" key="2">
    <source>
        <dbReference type="PROSITE" id="PS52029"/>
    </source>
</evidence>
<feature type="domain" description="L,D-TPase catalytic" evidence="2">
    <location>
        <begin position="63"/>
        <end position="237"/>
    </location>
</feature>
<dbReference type="Pfam" id="PF03734">
    <property type="entry name" value="YkuD"/>
    <property type="match status" value="1"/>
</dbReference>
<gene>
    <name evidence="3" type="ORF">Val02_73030</name>
</gene>
<evidence type="ECO:0000313" key="4">
    <source>
        <dbReference type="Proteomes" id="UP000619260"/>
    </source>
</evidence>
<dbReference type="GO" id="GO:0008360">
    <property type="term" value="P:regulation of cell shape"/>
    <property type="evidence" value="ECO:0007669"/>
    <property type="project" value="UniProtKB-UniRule"/>
</dbReference>
<dbReference type="PROSITE" id="PS52029">
    <property type="entry name" value="LD_TPASE"/>
    <property type="match status" value="1"/>
</dbReference>
<comment type="caution">
    <text evidence="3">The sequence shown here is derived from an EMBL/GenBank/DDBJ whole genome shotgun (WGS) entry which is preliminary data.</text>
</comment>
<keyword evidence="1" id="KW-0573">Peptidoglycan synthesis</keyword>
<keyword evidence="4" id="KW-1185">Reference proteome</keyword>
<accession>A0A8J3YTM5</accession>
<comment type="pathway">
    <text evidence="1">Cell wall biogenesis; peptidoglycan biosynthesis.</text>
</comment>
<evidence type="ECO:0000256" key="1">
    <source>
        <dbReference type="PROSITE-ProRule" id="PRU01373"/>
    </source>
</evidence>
<evidence type="ECO:0000313" key="3">
    <source>
        <dbReference type="EMBL" id="GIJ50417.1"/>
    </source>
</evidence>
<proteinExistence type="predicted"/>
<dbReference type="AlphaFoldDB" id="A0A8J3YTM5"/>
<dbReference type="PANTHER" id="PTHR38589:SF1">
    <property type="entry name" value="BLR0621 PROTEIN"/>
    <property type="match status" value="1"/>
</dbReference>